<dbReference type="AlphaFoldDB" id="A0A8S0SVJ4"/>
<evidence type="ECO:0000313" key="2">
    <source>
        <dbReference type="Proteomes" id="UP000594638"/>
    </source>
</evidence>
<evidence type="ECO:0000313" key="1">
    <source>
        <dbReference type="EMBL" id="CAA2996219.1"/>
    </source>
</evidence>
<keyword evidence="2" id="KW-1185">Reference proteome</keyword>
<proteinExistence type="predicted"/>
<reference evidence="1 2" key="1">
    <citation type="submission" date="2019-12" db="EMBL/GenBank/DDBJ databases">
        <authorList>
            <person name="Alioto T."/>
            <person name="Alioto T."/>
            <person name="Gomez Garrido J."/>
        </authorList>
    </citation>
    <scope>NUCLEOTIDE SEQUENCE [LARGE SCALE GENOMIC DNA]</scope>
</reference>
<comment type="caution">
    <text evidence="1">The sequence shown here is derived from an EMBL/GenBank/DDBJ whole genome shotgun (WGS) entry which is preliminary data.</text>
</comment>
<accession>A0A8S0SVJ4</accession>
<sequence>MISRSNLLSHLQKKCCAEVCSESTNISMIKIPASPHEEFPILSNVNSSGDGETDALLPLFTELDEVVLMATINPASTTDTIARTMANPLGDEF</sequence>
<dbReference type="Gramene" id="OE9A098185T1">
    <property type="protein sequence ID" value="OE9A098185C1"/>
    <property type="gene ID" value="OE9A098185"/>
</dbReference>
<protein>
    <submittedName>
        <fullName evidence="1">Uncharacterized protein</fullName>
    </submittedName>
</protein>
<dbReference type="EMBL" id="CACTIH010005520">
    <property type="protein sequence ID" value="CAA2996219.1"/>
    <property type="molecule type" value="Genomic_DNA"/>
</dbReference>
<dbReference type="Proteomes" id="UP000594638">
    <property type="component" value="Unassembled WGS sequence"/>
</dbReference>
<gene>
    <name evidence="1" type="ORF">OLEA9_A098185</name>
</gene>
<name>A0A8S0SVJ4_OLEEU</name>
<organism evidence="1 2">
    <name type="scientific">Olea europaea subsp. europaea</name>
    <dbReference type="NCBI Taxonomy" id="158383"/>
    <lineage>
        <taxon>Eukaryota</taxon>
        <taxon>Viridiplantae</taxon>
        <taxon>Streptophyta</taxon>
        <taxon>Embryophyta</taxon>
        <taxon>Tracheophyta</taxon>
        <taxon>Spermatophyta</taxon>
        <taxon>Magnoliopsida</taxon>
        <taxon>eudicotyledons</taxon>
        <taxon>Gunneridae</taxon>
        <taxon>Pentapetalae</taxon>
        <taxon>asterids</taxon>
        <taxon>lamiids</taxon>
        <taxon>Lamiales</taxon>
        <taxon>Oleaceae</taxon>
        <taxon>Oleeae</taxon>
        <taxon>Olea</taxon>
    </lineage>
</organism>